<dbReference type="InterPro" id="IPR008250">
    <property type="entry name" value="ATPase_P-typ_transduc_dom_A_sf"/>
</dbReference>
<dbReference type="Gene3D" id="2.70.150.10">
    <property type="entry name" value="Calcium-transporting ATPase, cytoplasmic transduction domain A"/>
    <property type="match status" value="2"/>
</dbReference>
<evidence type="ECO:0000256" key="14">
    <source>
        <dbReference type="ARBA" id="ARBA00023136"/>
    </source>
</evidence>
<evidence type="ECO:0000256" key="7">
    <source>
        <dbReference type="ARBA" id="ARBA00022741"/>
    </source>
</evidence>
<dbReference type="FunFam" id="2.70.150.10:FF:000001">
    <property type="entry name" value="Calcium-transporting ATPase"/>
    <property type="match status" value="1"/>
</dbReference>
<feature type="compositionally biased region" description="Basic and acidic residues" evidence="15">
    <location>
        <begin position="384"/>
        <end position="396"/>
    </location>
</feature>
<keyword evidence="10" id="KW-0460">Magnesium</keyword>
<evidence type="ECO:0000256" key="12">
    <source>
        <dbReference type="ARBA" id="ARBA00022989"/>
    </source>
</evidence>
<feature type="domain" description="Cation-transporting P-type ATPase N-terminal" evidence="17">
    <location>
        <begin position="124"/>
        <end position="199"/>
    </location>
</feature>
<evidence type="ECO:0000313" key="19">
    <source>
        <dbReference type="WBParaSite" id="nRc.2.0.1.t10099-RA"/>
    </source>
</evidence>
<dbReference type="GO" id="GO:0051480">
    <property type="term" value="P:regulation of cytosolic calcium ion concentration"/>
    <property type="evidence" value="ECO:0007669"/>
    <property type="project" value="TreeGrafter"/>
</dbReference>
<feature type="compositionally biased region" description="Basic and acidic residues" evidence="15">
    <location>
        <begin position="421"/>
        <end position="437"/>
    </location>
</feature>
<evidence type="ECO:0000256" key="3">
    <source>
        <dbReference type="ARBA" id="ARBA00022448"/>
    </source>
</evidence>
<comment type="subcellular location">
    <subcellularLocation>
        <location evidence="1">Endomembrane system</location>
        <topology evidence="1">Multi-pass membrane protein</topology>
    </subcellularLocation>
</comment>
<evidence type="ECO:0000256" key="5">
    <source>
        <dbReference type="ARBA" id="ARBA00022692"/>
    </source>
</evidence>
<keyword evidence="7" id="KW-0547">Nucleotide-binding</keyword>
<evidence type="ECO:0000256" key="2">
    <source>
        <dbReference type="ARBA" id="ARBA00012790"/>
    </source>
</evidence>
<dbReference type="GO" id="GO:0012505">
    <property type="term" value="C:endomembrane system"/>
    <property type="evidence" value="ECO:0007669"/>
    <property type="project" value="UniProtKB-SubCell"/>
</dbReference>
<dbReference type="PANTHER" id="PTHR24093">
    <property type="entry name" value="CATION TRANSPORTING ATPASE"/>
    <property type="match status" value="1"/>
</dbReference>
<evidence type="ECO:0000256" key="11">
    <source>
        <dbReference type="ARBA" id="ARBA00022967"/>
    </source>
</evidence>
<feature type="transmembrane region" description="Helical" evidence="16">
    <location>
        <begin position="239"/>
        <end position="258"/>
    </location>
</feature>
<dbReference type="InterPro" id="IPR059000">
    <property type="entry name" value="ATPase_P-type_domA"/>
</dbReference>
<keyword evidence="11" id="KW-1278">Translocase</keyword>
<sequence>AFYITCKSTLYKIRLNNYFKLNSAIWYSQPSGAVGHVLQSTTRYSRPASTFGYAVSGLQRVFSSKINIYIFWANEDGGAQSDIPGEVADTMLSLVAMSGDYGCTVKELRELMEVRGSEGREKIAHDYGDVHELCRRLKTSPNQGLSDVKDIERRREVFASNVIPPQKAKGFLQLVWEALQDVTLIILLFSAVISLGLSFYRPEQQEGIGNKQTIVPLIEILSVTFGVTGHDESESEASYIEGLAILLAVIVVVLVTAGNDYTKEKQFRGLQAKIEGEHKFAVIRNGEQIQIFVGELVVGDICMVKYGDLLPADGIIIQSNDLKVDESSLTGESDHIKKGVDNDPMLFSGTHVMEGSGKMLTTAVGVNSATGIIMTLLGAAKTAEEEEKKRQRRETNNKVSNDGLAAAAHEATELVITSSQQEKKREENAEPMPKTERSVLQTKLTRLAIQIGYGARLDLSIAWASCNILEDNEP</sequence>
<dbReference type="GO" id="GO:0005388">
    <property type="term" value="F:P-type calcium transporter activity"/>
    <property type="evidence" value="ECO:0007669"/>
    <property type="project" value="UniProtKB-EC"/>
</dbReference>
<dbReference type="Gene3D" id="1.20.1110.10">
    <property type="entry name" value="Calcium-transporting ATPase, transmembrane domain"/>
    <property type="match status" value="1"/>
</dbReference>
<evidence type="ECO:0000256" key="10">
    <source>
        <dbReference type="ARBA" id="ARBA00022842"/>
    </source>
</evidence>
<dbReference type="GO" id="GO:0005524">
    <property type="term" value="F:ATP binding"/>
    <property type="evidence" value="ECO:0007669"/>
    <property type="project" value="UniProtKB-KW"/>
</dbReference>
<organism evidence="18 19">
    <name type="scientific">Romanomermis culicivorax</name>
    <name type="common">Nematode worm</name>
    <dbReference type="NCBI Taxonomy" id="13658"/>
    <lineage>
        <taxon>Eukaryota</taxon>
        <taxon>Metazoa</taxon>
        <taxon>Ecdysozoa</taxon>
        <taxon>Nematoda</taxon>
        <taxon>Enoplea</taxon>
        <taxon>Dorylaimia</taxon>
        <taxon>Mermithida</taxon>
        <taxon>Mermithoidea</taxon>
        <taxon>Mermithidae</taxon>
        <taxon>Romanomermis</taxon>
    </lineage>
</organism>
<dbReference type="InterPro" id="IPR023298">
    <property type="entry name" value="ATPase_P-typ_TM_dom_sf"/>
</dbReference>
<evidence type="ECO:0000256" key="8">
    <source>
        <dbReference type="ARBA" id="ARBA00022837"/>
    </source>
</evidence>
<proteinExistence type="predicted"/>
<evidence type="ECO:0000259" key="17">
    <source>
        <dbReference type="SMART" id="SM00831"/>
    </source>
</evidence>
<dbReference type="SUPFAM" id="SSF81653">
    <property type="entry name" value="Calcium ATPase, transduction domain A"/>
    <property type="match status" value="1"/>
</dbReference>
<dbReference type="SMART" id="SM00831">
    <property type="entry name" value="Cation_ATPase_N"/>
    <property type="match status" value="1"/>
</dbReference>
<dbReference type="GO" id="GO:0005886">
    <property type="term" value="C:plasma membrane"/>
    <property type="evidence" value="ECO:0007669"/>
    <property type="project" value="TreeGrafter"/>
</dbReference>
<keyword evidence="3" id="KW-0813">Transport</keyword>
<dbReference type="Pfam" id="PF00690">
    <property type="entry name" value="Cation_ATPase_N"/>
    <property type="match status" value="1"/>
</dbReference>
<keyword evidence="6" id="KW-0479">Metal-binding</keyword>
<feature type="transmembrane region" description="Helical" evidence="16">
    <location>
        <begin position="182"/>
        <end position="200"/>
    </location>
</feature>
<protein>
    <recommendedName>
        <fullName evidence="2">P-type Ca(2+) transporter</fullName>
        <ecNumber evidence="2">7.2.2.10</ecNumber>
    </recommendedName>
</protein>
<keyword evidence="8" id="KW-0106">Calcium</keyword>
<dbReference type="PANTHER" id="PTHR24093:SF369">
    <property type="entry name" value="CALCIUM-TRANSPORTING ATPASE"/>
    <property type="match status" value="1"/>
</dbReference>
<evidence type="ECO:0000256" key="13">
    <source>
        <dbReference type="ARBA" id="ARBA00023065"/>
    </source>
</evidence>
<dbReference type="InterPro" id="IPR004014">
    <property type="entry name" value="ATPase_P-typ_cation-transptr_N"/>
</dbReference>
<evidence type="ECO:0000256" key="9">
    <source>
        <dbReference type="ARBA" id="ARBA00022840"/>
    </source>
</evidence>
<evidence type="ECO:0000256" key="6">
    <source>
        <dbReference type="ARBA" id="ARBA00022723"/>
    </source>
</evidence>
<dbReference type="SUPFAM" id="SSF81665">
    <property type="entry name" value="Calcium ATPase, transmembrane domain M"/>
    <property type="match status" value="1"/>
</dbReference>
<keyword evidence="13" id="KW-0406">Ion transport</keyword>
<dbReference type="AlphaFoldDB" id="A0A915I7G9"/>
<feature type="region of interest" description="Disordered" evidence="15">
    <location>
        <begin position="414"/>
        <end position="437"/>
    </location>
</feature>
<keyword evidence="18" id="KW-1185">Reference proteome</keyword>
<keyword evidence="5 16" id="KW-0812">Transmembrane</keyword>
<dbReference type="WBParaSite" id="nRc.2.0.1.t10099-RA">
    <property type="protein sequence ID" value="nRc.2.0.1.t10099-RA"/>
    <property type="gene ID" value="nRc.2.0.1.g10099"/>
</dbReference>
<dbReference type="Proteomes" id="UP000887565">
    <property type="component" value="Unplaced"/>
</dbReference>
<keyword evidence="9" id="KW-0067">ATP-binding</keyword>
<evidence type="ECO:0000256" key="4">
    <source>
        <dbReference type="ARBA" id="ARBA00022568"/>
    </source>
</evidence>
<dbReference type="EC" id="7.2.2.10" evidence="2"/>
<evidence type="ECO:0000313" key="18">
    <source>
        <dbReference type="Proteomes" id="UP000887565"/>
    </source>
</evidence>
<evidence type="ECO:0000256" key="16">
    <source>
        <dbReference type="SAM" id="Phobius"/>
    </source>
</evidence>
<accession>A0A915I7G9</accession>
<dbReference type="FunFam" id="1.20.1110.10:FF:000002">
    <property type="entry name" value="Calcium-transporting ATPase"/>
    <property type="match status" value="1"/>
</dbReference>
<evidence type="ECO:0000256" key="1">
    <source>
        <dbReference type="ARBA" id="ARBA00004127"/>
    </source>
</evidence>
<feature type="region of interest" description="Disordered" evidence="15">
    <location>
        <begin position="384"/>
        <end position="403"/>
    </location>
</feature>
<keyword evidence="12 16" id="KW-1133">Transmembrane helix</keyword>
<dbReference type="Pfam" id="PF00122">
    <property type="entry name" value="E1-E2_ATPase"/>
    <property type="match status" value="1"/>
</dbReference>
<dbReference type="GO" id="GO:0046872">
    <property type="term" value="F:metal ion binding"/>
    <property type="evidence" value="ECO:0007669"/>
    <property type="project" value="UniProtKB-KW"/>
</dbReference>
<keyword evidence="14 16" id="KW-0472">Membrane</keyword>
<keyword evidence="4" id="KW-0109">Calcium transport</keyword>
<reference evidence="19" key="1">
    <citation type="submission" date="2022-11" db="UniProtKB">
        <authorList>
            <consortium name="WormBaseParasite"/>
        </authorList>
    </citation>
    <scope>IDENTIFICATION</scope>
</reference>
<name>A0A915I7G9_ROMCU</name>
<evidence type="ECO:0000256" key="15">
    <source>
        <dbReference type="SAM" id="MobiDB-lite"/>
    </source>
</evidence>